<reference evidence="23" key="1">
    <citation type="submission" date="2025-08" db="UniProtKB">
        <authorList>
            <consortium name="RefSeq"/>
        </authorList>
    </citation>
    <scope>IDENTIFICATION</scope>
</reference>
<comment type="catalytic activity">
    <reaction evidence="19">
        <text>an adenosine in mRNA + S-adenosyl-L-methionine = an N(1)-methyladenosine in mRNA + S-adenosyl-L-homocysteine + H(+)</text>
        <dbReference type="Rhea" id="RHEA:55392"/>
        <dbReference type="Rhea" id="RHEA-COMP:12414"/>
        <dbReference type="Rhea" id="RHEA-COMP:12415"/>
        <dbReference type="ChEBI" id="CHEBI:15378"/>
        <dbReference type="ChEBI" id="CHEBI:57856"/>
        <dbReference type="ChEBI" id="CHEBI:59789"/>
        <dbReference type="ChEBI" id="CHEBI:74411"/>
        <dbReference type="ChEBI" id="CHEBI:74491"/>
    </reaction>
</comment>
<keyword evidence="10 20" id="KW-0175">Coiled coil</keyword>
<evidence type="ECO:0000256" key="14">
    <source>
        <dbReference type="ARBA" id="ARBA00030623"/>
    </source>
</evidence>
<evidence type="ECO:0000256" key="13">
    <source>
        <dbReference type="ARBA" id="ARBA00029803"/>
    </source>
</evidence>
<evidence type="ECO:0000313" key="23">
    <source>
        <dbReference type="RefSeq" id="XP_015278631.1"/>
    </source>
</evidence>
<evidence type="ECO:0000256" key="1">
    <source>
        <dbReference type="ARBA" id="ARBA00004173"/>
    </source>
</evidence>
<evidence type="ECO:0000256" key="6">
    <source>
        <dbReference type="ARBA" id="ARBA00022679"/>
    </source>
</evidence>
<gene>
    <name evidence="23" type="primary">TRMT10C</name>
</gene>
<dbReference type="PANTHER" id="PTHR13563">
    <property type="entry name" value="TRNA (GUANINE-9-) METHYLTRANSFERASE"/>
    <property type="match status" value="1"/>
</dbReference>
<evidence type="ECO:0000256" key="3">
    <source>
        <dbReference type="ARBA" id="ARBA00012797"/>
    </source>
</evidence>
<protein>
    <recommendedName>
        <fullName evidence="4">tRNA methyltransferase 10 homolog C</fullName>
        <ecNumber evidence="2">2.1.1.218</ecNumber>
        <ecNumber evidence="3">2.1.1.221</ecNumber>
    </recommendedName>
    <alternativeName>
        <fullName evidence="14">Mitochondrial ribonuclease P protein 1</fullName>
    </alternativeName>
    <alternativeName>
        <fullName evidence="13">RNA (guanine-9-)-methyltransferase domain-containing protein 1</fullName>
    </alternativeName>
    <alternativeName>
        <fullName evidence="15">mRNA methyladenosine-N(1)-methyltransferase</fullName>
    </alternativeName>
    <alternativeName>
        <fullName evidence="16">tRNA (adenine(9)-N(1))-methyltransferase</fullName>
    </alternativeName>
    <alternativeName>
        <fullName evidence="12">tRNA (guanine(9)-N(1))-methyltransferase</fullName>
    </alternativeName>
</protein>
<evidence type="ECO:0000256" key="18">
    <source>
        <dbReference type="ARBA" id="ARBA00048434"/>
    </source>
</evidence>
<organism evidence="22 23">
    <name type="scientific">Gekko japonicus</name>
    <name type="common">Schlegel's Japanese gecko</name>
    <dbReference type="NCBI Taxonomy" id="146911"/>
    <lineage>
        <taxon>Eukaryota</taxon>
        <taxon>Metazoa</taxon>
        <taxon>Chordata</taxon>
        <taxon>Craniata</taxon>
        <taxon>Vertebrata</taxon>
        <taxon>Euteleostomi</taxon>
        <taxon>Lepidosauria</taxon>
        <taxon>Squamata</taxon>
        <taxon>Bifurcata</taxon>
        <taxon>Gekkota</taxon>
        <taxon>Gekkonidae</taxon>
        <taxon>Gekkoninae</taxon>
        <taxon>Gekko</taxon>
    </lineage>
</organism>
<name>A0ABM1KY44_GEKJA</name>
<keyword evidence="9" id="KW-0809">Transit peptide</keyword>
<dbReference type="CDD" id="cd18102">
    <property type="entry name" value="Trm10_MRRP1"/>
    <property type="match status" value="1"/>
</dbReference>
<dbReference type="InterPro" id="IPR038459">
    <property type="entry name" value="MT_TRM10-typ_sf"/>
</dbReference>
<dbReference type="Gene3D" id="3.40.1280.30">
    <property type="match status" value="1"/>
</dbReference>
<dbReference type="Proteomes" id="UP000694871">
    <property type="component" value="Unplaced"/>
</dbReference>
<evidence type="ECO:0000256" key="5">
    <source>
        <dbReference type="ARBA" id="ARBA00022603"/>
    </source>
</evidence>
<evidence type="ECO:0000256" key="20">
    <source>
        <dbReference type="SAM" id="Coils"/>
    </source>
</evidence>
<evidence type="ECO:0000256" key="19">
    <source>
        <dbReference type="ARBA" id="ARBA00048481"/>
    </source>
</evidence>
<keyword evidence="22" id="KW-1185">Reference proteome</keyword>
<dbReference type="PROSITE" id="PS51675">
    <property type="entry name" value="SAM_MT_TRM10"/>
    <property type="match status" value="1"/>
</dbReference>
<feature type="coiled-coil region" evidence="20">
    <location>
        <begin position="138"/>
        <end position="169"/>
    </location>
</feature>
<dbReference type="InterPro" id="IPR025812">
    <property type="entry name" value="Trm10_C_MTase_dom"/>
</dbReference>
<evidence type="ECO:0000256" key="12">
    <source>
        <dbReference type="ARBA" id="ARBA00029727"/>
    </source>
</evidence>
<evidence type="ECO:0000259" key="21">
    <source>
        <dbReference type="PROSITE" id="PS51675"/>
    </source>
</evidence>
<sequence>MNISNKHLFNVVRRLVFPLALQDGIKRGSFFIKPCKVITCRTFVLSPWLSKDSSSASTEKLDLDGWKRVVRSVSQEEISEKTSENDDDSNLAATRELIELWRLLGRAVPEHISEEEFKTLMEYPSKASKSKYLKFLAIKEGKKRAEKEKREKKKQIREEEIQKANENNDGEVKNTFLMMFWSKSGDAIFNWRAAQSMLFGQPLVFDMAYENSMSHREMENAVKQMMEAEGVNRRAVDPFHLHYCNLNMDGPYHKVFLKRYGEAWDKLFVTVTEQSHVEVFPRDQLVYLTADSPNIMEKFEHDKIYIIGSLVDKSIQKGVSLAQAKRLKLATARLPLDKYLQWEEGAKNLTLDQMMQILMSLKDTGDWMKALQFVPRRKHSGFVDPASYSNHQFETVKKMRVSDKTGGREKASNQFAGNSFRQQMQRKWWEDVS</sequence>
<dbReference type="InterPro" id="IPR028564">
    <property type="entry name" value="MT_TRM10-typ"/>
</dbReference>
<proteinExistence type="predicted"/>
<accession>A0ABM1KY44</accession>
<keyword evidence="8" id="KW-0819">tRNA processing</keyword>
<keyword evidence="5" id="KW-0489">Methyltransferase</keyword>
<keyword evidence="11" id="KW-0496">Mitochondrion</keyword>
<dbReference type="PANTHER" id="PTHR13563:SF5">
    <property type="entry name" value="TRNA METHYLTRANSFERASE 10 HOMOLOG C"/>
    <property type="match status" value="1"/>
</dbReference>
<evidence type="ECO:0000256" key="9">
    <source>
        <dbReference type="ARBA" id="ARBA00022946"/>
    </source>
</evidence>
<dbReference type="InterPro" id="IPR007356">
    <property type="entry name" value="tRNA_m1G_MeTrfase_euk"/>
</dbReference>
<evidence type="ECO:0000256" key="2">
    <source>
        <dbReference type="ARBA" id="ARBA00012794"/>
    </source>
</evidence>
<evidence type="ECO:0000256" key="17">
    <source>
        <dbReference type="ARBA" id="ARBA00048278"/>
    </source>
</evidence>
<evidence type="ECO:0000256" key="4">
    <source>
        <dbReference type="ARBA" id="ARBA00014681"/>
    </source>
</evidence>
<keyword evidence="7" id="KW-0949">S-adenosyl-L-methionine</keyword>
<evidence type="ECO:0000256" key="7">
    <source>
        <dbReference type="ARBA" id="ARBA00022691"/>
    </source>
</evidence>
<evidence type="ECO:0000256" key="10">
    <source>
        <dbReference type="ARBA" id="ARBA00023054"/>
    </source>
</evidence>
<dbReference type="GeneID" id="107120446"/>
<evidence type="ECO:0000256" key="8">
    <source>
        <dbReference type="ARBA" id="ARBA00022694"/>
    </source>
</evidence>
<comment type="subcellular location">
    <subcellularLocation>
        <location evidence="1">Mitochondrion</location>
    </subcellularLocation>
</comment>
<evidence type="ECO:0000313" key="22">
    <source>
        <dbReference type="Proteomes" id="UP000694871"/>
    </source>
</evidence>
<comment type="catalytic activity">
    <reaction evidence="18">
        <text>guanosine(9) in tRNA + S-adenosyl-L-methionine = N(1)-methylguanosine(9) in tRNA + S-adenosyl-L-homocysteine + H(+)</text>
        <dbReference type="Rhea" id="RHEA:43156"/>
        <dbReference type="Rhea" id="RHEA-COMP:10367"/>
        <dbReference type="Rhea" id="RHEA-COMP:10368"/>
        <dbReference type="ChEBI" id="CHEBI:15378"/>
        <dbReference type="ChEBI" id="CHEBI:57856"/>
        <dbReference type="ChEBI" id="CHEBI:59789"/>
        <dbReference type="ChEBI" id="CHEBI:73542"/>
        <dbReference type="ChEBI" id="CHEBI:74269"/>
        <dbReference type="EC" id="2.1.1.221"/>
    </reaction>
</comment>
<evidence type="ECO:0000256" key="16">
    <source>
        <dbReference type="ARBA" id="ARBA00033019"/>
    </source>
</evidence>
<dbReference type="EC" id="2.1.1.221" evidence="3"/>
<evidence type="ECO:0000256" key="11">
    <source>
        <dbReference type="ARBA" id="ARBA00023128"/>
    </source>
</evidence>
<dbReference type="RefSeq" id="XP_015278631.1">
    <property type="nucleotide sequence ID" value="XM_015423145.1"/>
</dbReference>
<dbReference type="EC" id="2.1.1.218" evidence="2"/>
<feature type="domain" description="SAM-dependent MTase TRM10-type" evidence="21">
    <location>
        <begin position="189"/>
        <end position="381"/>
    </location>
</feature>
<keyword evidence="6" id="KW-0808">Transferase</keyword>
<comment type="catalytic activity">
    <reaction evidence="17">
        <text>adenosine(9) in tRNA + S-adenosyl-L-methionine = N(1)-methyladenosine(9) in tRNA + S-adenosyl-L-homocysteine + H(+)</text>
        <dbReference type="Rhea" id="RHEA:43148"/>
        <dbReference type="Rhea" id="RHEA-COMP:10363"/>
        <dbReference type="Rhea" id="RHEA-COMP:10364"/>
        <dbReference type="ChEBI" id="CHEBI:15378"/>
        <dbReference type="ChEBI" id="CHEBI:57856"/>
        <dbReference type="ChEBI" id="CHEBI:59789"/>
        <dbReference type="ChEBI" id="CHEBI:74411"/>
        <dbReference type="ChEBI" id="CHEBI:74491"/>
        <dbReference type="EC" id="2.1.1.218"/>
    </reaction>
</comment>
<evidence type="ECO:0000256" key="15">
    <source>
        <dbReference type="ARBA" id="ARBA00031759"/>
    </source>
</evidence>